<dbReference type="EMBL" id="CM023490">
    <property type="protein sequence ID" value="KAH6943511.1"/>
    <property type="molecule type" value="Genomic_DNA"/>
</dbReference>
<sequence>MSTAPPFAPKFRQRAPGQAKSRKGNTDGFQLILKERAAVNSYPRGSYLSAPRRFLQEHRKSRRPAEGYQEYAIDLLERYAEVKDATAMQRVMSETMKGFRLYCKQQLKRTVTSKETSLIWELELHTTTLPLQRLVLLRGTYRSHFELRRVHKPPHKFHLPPGSQEGIRSERNPWRNGAHRTRKQPSVIAPHLVPSKVARFSAGETSAALAVEASYLPDIFKFPRELRECGDNEVWKRCVSGSCAEATCTKPVIGPACTDDCRYGCYCADGFYRNAEGNCVELDECPQRRRNAAEHLTTRDTGGVLQIFKIPPDRQECGLNEVWKECASGTCAEATCIKPIVGPICTDDCRYGCYCADGFYRNADGNCVVFKKCPPQEPTATQDLTTEGYRPHRMCRQNEEWKSCVSGSCAEATCEKRTIGPECTLDCQQGCFCIMGFYRDRHGNCVPEHMCPTRA</sequence>
<gene>
    <name evidence="1" type="ORF">HPB50_022419</name>
</gene>
<name>A0ACB7TB85_HYAAI</name>
<comment type="caution">
    <text evidence="1">The sequence shown here is derived from an EMBL/GenBank/DDBJ whole genome shotgun (WGS) entry which is preliminary data.</text>
</comment>
<organism evidence="1 2">
    <name type="scientific">Hyalomma asiaticum</name>
    <name type="common">Tick</name>
    <dbReference type="NCBI Taxonomy" id="266040"/>
    <lineage>
        <taxon>Eukaryota</taxon>
        <taxon>Metazoa</taxon>
        <taxon>Ecdysozoa</taxon>
        <taxon>Arthropoda</taxon>
        <taxon>Chelicerata</taxon>
        <taxon>Arachnida</taxon>
        <taxon>Acari</taxon>
        <taxon>Parasitiformes</taxon>
        <taxon>Ixodida</taxon>
        <taxon>Ixodoidea</taxon>
        <taxon>Ixodidae</taxon>
        <taxon>Hyalomminae</taxon>
        <taxon>Hyalomma</taxon>
    </lineage>
</organism>
<proteinExistence type="predicted"/>
<accession>A0ACB7TB85</accession>
<evidence type="ECO:0000313" key="2">
    <source>
        <dbReference type="Proteomes" id="UP000821845"/>
    </source>
</evidence>
<evidence type="ECO:0000313" key="1">
    <source>
        <dbReference type="EMBL" id="KAH6943511.1"/>
    </source>
</evidence>
<dbReference type="Proteomes" id="UP000821845">
    <property type="component" value="Chromosome 10"/>
</dbReference>
<protein>
    <submittedName>
        <fullName evidence="1">Uncharacterized protein</fullName>
    </submittedName>
</protein>
<reference evidence="1" key="1">
    <citation type="submission" date="2020-05" db="EMBL/GenBank/DDBJ databases">
        <title>Large-scale comparative analyses of tick genomes elucidate their genetic diversity and vector capacities.</title>
        <authorList>
            <person name="Jia N."/>
            <person name="Wang J."/>
            <person name="Shi W."/>
            <person name="Du L."/>
            <person name="Sun Y."/>
            <person name="Zhan W."/>
            <person name="Jiang J."/>
            <person name="Wang Q."/>
            <person name="Zhang B."/>
            <person name="Ji P."/>
            <person name="Sakyi L.B."/>
            <person name="Cui X."/>
            <person name="Yuan T."/>
            <person name="Jiang B."/>
            <person name="Yang W."/>
            <person name="Lam T.T.-Y."/>
            <person name="Chang Q."/>
            <person name="Ding S."/>
            <person name="Wang X."/>
            <person name="Zhu J."/>
            <person name="Ruan X."/>
            <person name="Zhao L."/>
            <person name="Wei J."/>
            <person name="Que T."/>
            <person name="Du C."/>
            <person name="Cheng J."/>
            <person name="Dai P."/>
            <person name="Han X."/>
            <person name="Huang E."/>
            <person name="Gao Y."/>
            <person name="Liu J."/>
            <person name="Shao H."/>
            <person name="Ye R."/>
            <person name="Li L."/>
            <person name="Wei W."/>
            <person name="Wang X."/>
            <person name="Wang C."/>
            <person name="Yang T."/>
            <person name="Huo Q."/>
            <person name="Li W."/>
            <person name="Guo W."/>
            <person name="Chen H."/>
            <person name="Zhou L."/>
            <person name="Ni X."/>
            <person name="Tian J."/>
            <person name="Zhou Y."/>
            <person name="Sheng Y."/>
            <person name="Liu T."/>
            <person name="Pan Y."/>
            <person name="Xia L."/>
            <person name="Li J."/>
            <person name="Zhao F."/>
            <person name="Cao W."/>
        </authorList>
    </citation>
    <scope>NUCLEOTIDE SEQUENCE</scope>
    <source>
        <strain evidence="1">Hyas-2018</strain>
    </source>
</reference>
<keyword evidence="2" id="KW-1185">Reference proteome</keyword>